<dbReference type="Pfam" id="PF13560">
    <property type="entry name" value="HTH_31"/>
    <property type="match status" value="1"/>
</dbReference>
<dbReference type="InterPro" id="IPR010982">
    <property type="entry name" value="Lambda_DNA-bd_dom_sf"/>
</dbReference>
<name>A0A5M7BQ03_SACHI</name>
<dbReference type="SMART" id="SM00530">
    <property type="entry name" value="HTH_XRE"/>
    <property type="match status" value="1"/>
</dbReference>
<dbReference type="PROSITE" id="PS50943">
    <property type="entry name" value="HTH_CROC1"/>
    <property type="match status" value="1"/>
</dbReference>
<dbReference type="Gene3D" id="1.10.260.40">
    <property type="entry name" value="lambda repressor-like DNA-binding domains"/>
    <property type="match status" value="1"/>
</dbReference>
<evidence type="ECO:0000313" key="3">
    <source>
        <dbReference type="Proteomes" id="UP000323946"/>
    </source>
</evidence>
<feature type="domain" description="HTH cro/C1-type" evidence="1">
    <location>
        <begin position="18"/>
        <end position="72"/>
    </location>
</feature>
<reference evidence="2 3" key="1">
    <citation type="submission" date="2019-09" db="EMBL/GenBank/DDBJ databases">
        <title>Draft genome sequence of the thermophilic Saccharopolyspora hirsuta VKM Ac-666T.</title>
        <authorList>
            <person name="Lobastova T.G."/>
            <person name="Fokina V."/>
            <person name="Bragin E.Y."/>
            <person name="Shtratnikova V.Y."/>
            <person name="Starodumova I.P."/>
            <person name="Tarlachkov S.V."/>
            <person name="Donova M.V."/>
        </authorList>
    </citation>
    <scope>NUCLEOTIDE SEQUENCE [LARGE SCALE GENOMIC DNA]</scope>
    <source>
        <strain evidence="2 3">VKM Ac-666</strain>
    </source>
</reference>
<dbReference type="SUPFAM" id="SSF47413">
    <property type="entry name" value="lambda repressor-like DNA-binding domains"/>
    <property type="match status" value="1"/>
</dbReference>
<protein>
    <submittedName>
        <fullName evidence="2">Helix-turn-helix domain-containing protein</fullName>
    </submittedName>
</protein>
<dbReference type="CDD" id="cd00093">
    <property type="entry name" value="HTH_XRE"/>
    <property type="match status" value="1"/>
</dbReference>
<dbReference type="InterPro" id="IPR043917">
    <property type="entry name" value="DUF5753"/>
</dbReference>
<keyword evidence="3" id="KW-1185">Reference proteome</keyword>
<proteinExistence type="predicted"/>
<organism evidence="2 3">
    <name type="scientific">Saccharopolyspora hirsuta</name>
    <dbReference type="NCBI Taxonomy" id="1837"/>
    <lineage>
        <taxon>Bacteria</taxon>
        <taxon>Bacillati</taxon>
        <taxon>Actinomycetota</taxon>
        <taxon>Actinomycetes</taxon>
        <taxon>Pseudonocardiales</taxon>
        <taxon>Pseudonocardiaceae</taxon>
        <taxon>Saccharopolyspora</taxon>
    </lineage>
</organism>
<dbReference type="EMBL" id="VWPH01000008">
    <property type="protein sequence ID" value="KAA5831892.1"/>
    <property type="molecule type" value="Genomic_DNA"/>
</dbReference>
<comment type="caution">
    <text evidence="2">The sequence shown here is derived from an EMBL/GenBank/DDBJ whole genome shotgun (WGS) entry which is preliminary data.</text>
</comment>
<dbReference type="Proteomes" id="UP000323946">
    <property type="component" value="Unassembled WGS sequence"/>
</dbReference>
<dbReference type="GO" id="GO:0003677">
    <property type="term" value="F:DNA binding"/>
    <property type="evidence" value="ECO:0007669"/>
    <property type="project" value="InterPro"/>
</dbReference>
<evidence type="ECO:0000259" key="1">
    <source>
        <dbReference type="PROSITE" id="PS50943"/>
    </source>
</evidence>
<dbReference type="InterPro" id="IPR001387">
    <property type="entry name" value="Cro/C1-type_HTH"/>
</dbReference>
<evidence type="ECO:0000313" key="2">
    <source>
        <dbReference type="EMBL" id="KAA5831892.1"/>
    </source>
</evidence>
<sequence length="283" mass="31206">MNGRVGVPVRVRRVSSELRELRLRNGLPAEEVAGALGFSMSKLSRIENGQRGLYADDVAALLGLYRVPSERREELLNLVRTASSPNWWQVQDGRLPAMWEDVIRFEKEATAIYNYETMLIPGLLQTSEYATAIVQGTDPDLNLAEVDTLVTARMGRQTLLNRPTAPMLEVLVEQSILERPAGGPGVMYRQLRHLVSATSQDNVTLRVLPSALGVHPGMAGPFVVLDFEKHPSLVYLENRGSSAFLEEPEHVAAAKEALQTLQDVALSVEDSVDLINGIAERLV</sequence>
<dbReference type="AlphaFoldDB" id="A0A5M7BQ03"/>
<dbReference type="OrthoDB" id="3436002at2"/>
<accession>A0A5M7BQ03</accession>
<dbReference type="Pfam" id="PF19054">
    <property type="entry name" value="DUF5753"/>
    <property type="match status" value="1"/>
</dbReference>
<gene>
    <name evidence="2" type="ORF">F1721_18895</name>
</gene>